<evidence type="ECO:0000313" key="3">
    <source>
        <dbReference type="Proteomes" id="UP000633136"/>
    </source>
</evidence>
<dbReference type="PANTHER" id="PTHR15020:SF50">
    <property type="entry name" value="UPF0659 PROTEIN YMR090W"/>
    <property type="match status" value="1"/>
</dbReference>
<reference evidence="2" key="2">
    <citation type="submission" date="2020-09" db="EMBL/GenBank/DDBJ databases">
        <authorList>
            <person name="Sun Q."/>
            <person name="Zhou Y."/>
        </authorList>
    </citation>
    <scope>NUCLEOTIDE SEQUENCE</scope>
    <source>
        <strain evidence="2">CGMCC 1.15388</strain>
    </source>
</reference>
<protein>
    <submittedName>
        <fullName evidence="2">NAD-dependent dehydratase</fullName>
    </submittedName>
</protein>
<dbReference type="PANTHER" id="PTHR15020">
    <property type="entry name" value="FLAVIN REDUCTASE-RELATED"/>
    <property type="match status" value="1"/>
</dbReference>
<reference evidence="2" key="1">
    <citation type="journal article" date="2014" name="Int. J. Syst. Evol. Microbiol.">
        <title>Complete genome sequence of Corynebacterium casei LMG S-19264T (=DSM 44701T), isolated from a smear-ripened cheese.</title>
        <authorList>
            <consortium name="US DOE Joint Genome Institute (JGI-PGF)"/>
            <person name="Walter F."/>
            <person name="Albersmeier A."/>
            <person name="Kalinowski J."/>
            <person name="Ruckert C."/>
        </authorList>
    </citation>
    <scope>NUCLEOTIDE SEQUENCE</scope>
    <source>
        <strain evidence="2">CGMCC 1.15388</strain>
    </source>
</reference>
<gene>
    <name evidence="2" type="ORF">GCM10011401_13620</name>
</gene>
<feature type="domain" description="NAD(P)-binding" evidence="1">
    <location>
        <begin position="8"/>
        <end position="193"/>
    </location>
</feature>
<dbReference type="Proteomes" id="UP000633136">
    <property type="component" value="Unassembled WGS sequence"/>
</dbReference>
<dbReference type="RefSeq" id="WP_188684036.1">
    <property type="nucleotide sequence ID" value="NZ_BMIS01000005.1"/>
</dbReference>
<dbReference type="InterPro" id="IPR016040">
    <property type="entry name" value="NAD(P)-bd_dom"/>
</dbReference>
<sequence>MSKTIIIGGHGKVALRLAARIVEQGEDVTSVFRNPDHESEVAETGAKPQLGDIEQMSLEEITDVLRGHDAVVWAAGAGGGSSERTYAVDRDAAIRTMGAAQAAGADRFVLVSYLRARPGHGVAPDEPFYPYIEAKKAAEEHLRATDLDYTILAPDYLTSEEPTGRIDLILFPAQESYVSRGDVAAVAAAVLAESSARRRTISFRGGETPIAEALRI</sequence>
<dbReference type="SUPFAM" id="SSF51735">
    <property type="entry name" value="NAD(P)-binding Rossmann-fold domains"/>
    <property type="match status" value="1"/>
</dbReference>
<proteinExistence type="predicted"/>
<dbReference type="CDD" id="cd05243">
    <property type="entry name" value="SDR_a5"/>
    <property type="match status" value="1"/>
</dbReference>
<evidence type="ECO:0000313" key="2">
    <source>
        <dbReference type="EMBL" id="GGE67532.1"/>
    </source>
</evidence>
<comment type="caution">
    <text evidence="2">The sequence shown here is derived from an EMBL/GenBank/DDBJ whole genome shotgun (WGS) entry which is preliminary data.</text>
</comment>
<dbReference type="Pfam" id="PF13460">
    <property type="entry name" value="NAD_binding_10"/>
    <property type="match status" value="1"/>
</dbReference>
<keyword evidence="3" id="KW-1185">Reference proteome</keyword>
<accession>A0A917EQR1</accession>
<dbReference type="InterPro" id="IPR036291">
    <property type="entry name" value="NAD(P)-bd_dom_sf"/>
</dbReference>
<dbReference type="EMBL" id="BMIS01000005">
    <property type="protein sequence ID" value="GGE67532.1"/>
    <property type="molecule type" value="Genomic_DNA"/>
</dbReference>
<name>A0A917EQR1_9MICC</name>
<organism evidence="2 3">
    <name type="scientific">Nesterenkonia cremea</name>
    <dbReference type="NCBI Taxonomy" id="1882340"/>
    <lineage>
        <taxon>Bacteria</taxon>
        <taxon>Bacillati</taxon>
        <taxon>Actinomycetota</taxon>
        <taxon>Actinomycetes</taxon>
        <taxon>Micrococcales</taxon>
        <taxon>Micrococcaceae</taxon>
        <taxon>Nesterenkonia</taxon>
    </lineage>
</organism>
<dbReference type="Gene3D" id="3.40.50.720">
    <property type="entry name" value="NAD(P)-binding Rossmann-like Domain"/>
    <property type="match status" value="1"/>
</dbReference>
<dbReference type="AlphaFoldDB" id="A0A917EQR1"/>
<evidence type="ECO:0000259" key="1">
    <source>
        <dbReference type="Pfam" id="PF13460"/>
    </source>
</evidence>